<dbReference type="AlphaFoldDB" id="K6X7U7"/>
<keyword evidence="2" id="KW-1185">Reference proteome</keyword>
<organism evidence="1 2">
    <name type="scientific">Gordonia namibiensis NBRC 108229</name>
    <dbReference type="NCBI Taxonomy" id="1208314"/>
    <lineage>
        <taxon>Bacteria</taxon>
        <taxon>Bacillati</taxon>
        <taxon>Actinomycetota</taxon>
        <taxon>Actinomycetes</taxon>
        <taxon>Mycobacteriales</taxon>
        <taxon>Gordoniaceae</taxon>
        <taxon>Gordonia</taxon>
    </lineage>
</organism>
<proteinExistence type="predicted"/>
<name>K6X7U7_9ACTN</name>
<accession>K6X7U7</accession>
<evidence type="ECO:0000313" key="2">
    <source>
        <dbReference type="Proteomes" id="UP000035058"/>
    </source>
</evidence>
<dbReference type="RefSeq" id="WP_006866651.1">
    <property type="nucleotide sequence ID" value="NZ_BAHE01000015.1"/>
</dbReference>
<reference evidence="1 2" key="1">
    <citation type="submission" date="2012-08" db="EMBL/GenBank/DDBJ databases">
        <title>Whole genome shotgun sequence of Gordonia namibiensis NBRC 108229.</title>
        <authorList>
            <person name="Isaki-Nakamura S."/>
            <person name="Hosoyama A."/>
            <person name="Tsuchikane K."/>
            <person name="Katsumata H."/>
            <person name="Baba S."/>
            <person name="Yamazaki S."/>
            <person name="Fujita N."/>
        </authorList>
    </citation>
    <scope>NUCLEOTIDE SEQUENCE [LARGE SCALE GENOMIC DNA]</scope>
    <source>
        <strain evidence="1 2">NBRC 108229</strain>
    </source>
</reference>
<gene>
    <name evidence="1" type="ORF">GONAM_15_01570</name>
</gene>
<comment type="caution">
    <text evidence="1">The sequence shown here is derived from an EMBL/GenBank/DDBJ whole genome shotgun (WGS) entry which is preliminary data.</text>
</comment>
<sequence>MNLEARQLFPLAPNKRDKDEMKRLFMALVGTALTVMTVAAGAGNAAAAPLQQLNTTSTSLNTLGDHSFCRGTITYKVESVAKKRGVVRVTATSHGFVGDGVTWKKNPRCRVLFRSGYNSVKGIYLEKWTTGSFGPRRGEKKTWDVMTGSGPASLALATYSSNSPIRVPTAVSGTTFLMLVP</sequence>
<protein>
    <submittedName>
        <fullName evidence="1">Uncharacterized protein</fullName>
    </submittedName>
</protein>
<dbReference type="Proteomes" id="UP000035058">
    <property type="component" value="Unassembled WGS sequence"/>
</dbReference>
<dbReference type="EMBL" id="BAHE01000015">
    <property type="protein sequence ID" value="GAC00448.1"/>
    <property type="molecule type" value="Genomic_DNA"/>
</dbReference>
<evidence type="ECO:0000313" key="1">
    <source>
        <dbReference type="EMBL" id="GAC00448.1"/>
    </source>
</evidence>